<evidence type="ECO:0000256" key="2">
    <source>
        <dbReference type="SAM" id="Phobius"/>
    </source>
</evidence>
<evidence type="ECO:0000256" key="1">
    <source>
        <dbReference type="SAM" id="MobiDB-lite"/>
    </source>
</evidence>
<reference evidence="5" key="1">
    <citation type="submission" date="2012-02" db="EMBL/GenBank/DDBJ databases">
        <title>Complete sequence of chromosome of Methanomethylovorans hollandica DSM 15978.</title>
        <authorList>
            <person name="Lucas S."/>
            <person name="Copeland A."/>
            <person name="Lapidus A."/>
            <person name="Glavina del Rio T."/>
            <person name="Dalin E."/>
            <person name="Tice H."/>
            <person name="Bruce D."/>
            <person name="Goodwin L."/>
            <person name="Pitluck S."/>
            <person name="Peters L."/>
            <person name="Mikhailova N."/>
            <person name="Held B."/>
            <person name="Kyrpides N."/>
            <person name="Mavromatis K."/>
            <person name="Ivanova N."/>
            <person name="Brettin T."/>
            <person name="Detter J.C."/>
            <person name="Han C."/>
            <person name="Larimer F."/>
            <person name="Land M."/>
            <person name="Hauser L."/>
            <person name="Markowitz V."/>
            <person name="Cheng J.-F."/>
            <person name="Hugenholtz P."/>
            <person name="Woyke T."/>
            <person name="Wu D."/>
            <person name="Spring S."/>
            <person name="Schroeder M."/>
            <person name="Brambilla E."/>
            <person name="Klenk H.-P."/>
            <person name="Eisen J.A."/>
        </authorList>
    </citation>
    <scope>NUCLEOTIDE SEQUENCE [LARGE SCALE GENOMIC DNA]</scope>
    <source>
        <strain evidence="5">DSM 15978 / NBRC 107637 / DMS1</strain>
    </source>
</reference>
<keyword evidence="2" id="KW-0812">Transmembrane</keyword>
<organism evidence="4 5">
    <name type="scientific">Methanomethylovorans hollandica (strain DSM 15978 / NBRC 107637 / DMS1)</name>
    <dbReference type="NCBI Taxonomy" id="867904"/>
    <lineage>
        <taxon>Archaea</taxon>
        <taxon>Methanobacteriati</taxon>
        <taxon>Methanobacteriota</taxon>
        <taxon>Stenosarchaea group</taxon>
        <taxon>Methanomicrobia</taxon>
        <taxon>Methanosarcinales</taxon>
        <taxon>Methanosarcinaceae</taxon>
        <taxon>Methanomethylovorans</taxon>
    </lineage>
</organism>
<accession>L0KTL7</accession>
<dbReference type="Pfam" id="PF26256">
    <property type="entry name" value="DUF8060"/>
    <property type="match status" value="1"/>
</dbReference>
<dbReference type="AlphaFoldDB" id="L0KTL7"/>
<evidence type="ECO:0000313" key="5">
    <source>
        <dbReference type="Proteomes" id="UP000010866"/>
    </source>
</evidence>
<keyword evidence="2" id="KW-0472">Membrane</keyword>
<dbReference type="RefSeq" id="WP_015323635.1">
    <property type="nucleotide sequence ID" value="NC_019977.1"/>
</dbReference>
<feature type="region of interest" description="Disordered" evidence="1">
    <location>
        <begin position="1"/>
        <end position="23"/>
    </location>
</feature>
<evidence type="ECO:0000259" key="3">
    <source>
        <dbReference type="Pfam" id="PF26256"/>
    </source>
</evidence>
<dbReference type="STRING" id="867904.Metho_0179"/>
<dbReference type="EMBL" id="CP003362">
    <property type="protein sequence ID" value="AGB48466.1"/>
    <property type="molecule type" value="Genomic_DNA"/>
</dbReference>
<dbReference type="KEGG" id="mhz:Metho_0179"/>
<feature type="transmembrane region" description="Helical" evidence="2">
    <location>
        <begin position="75"/>
        <end position="93"/>
    </location>
</feature>
<dbReference type="HOGENOM" id="CLU_172281_0_0_2"/>
<dbReference type="InterPro" id="IPR058373">
    <property type="entry name" value="DUF8060"/>
</dbReference>
<feature type="domain" description="DUF8060" evidence="3">
    <location>
        <begin position="22"/>
        <end position="87"/>
    </location>
</feature>
<dbReference type="GeneID" id="14408040"/>
<keyword evidence="5" id="KW-1185">Reference proteome</keyword>
<evidence type="ECO:0000313" key="4">
    <source>
        <dbReference type="EMBL" id="AGB48466.1"/>
    </source>
</evidence>
<proteinExistence type="predicted"/>
<gene>
    <name evidence="4" type="ordered locus">Metho_0179</name>
</gene>
<keyword evidence="2" id="KW-1133">Transmembrane helix</keyword>
<feature type="transmembrane region" description="Helical" evidence="2">
    <location>
        <begin position="33"/>
        <end position="55"/>
    </location>
</feature>
<dbReference type="Proteomes" id="UP000010866">
    <property type="component" value="Chromosome"/>
</dbReference>
<protein>
    <recommendedName>
        <fullName evidence="3">DUF8060 domain-containing protein</fullName>
    </recommendedName>
</protein>
<sequence>MSGELKETGNMGQVQSPAPVKAKEKKEASMEDYFRAGLLILVGLLLAISVLQFIGSVDQVIYTWFESEYIPIIRAVFNLAVVVFCLYIIKFYLMKKKV</sequence>
<dbReference type="OrthoDB" id="121880at2157"/>
<name>L0KTL7_METHD</name>